<dbReference type="Gene3D" id="1.10.730.10">
    <property type="entry name" value="Isoleucyl-tRNA Synthetase, Domain 1"/>
    <property type="match status" value="1"/>
</dbReference>
<dbReference type="Gene3D" id="3.40.50.620">
    <property type="entry name" value="HUPs"/>
    <property type="match status" value="1"/>
</dbReference>
<dbReference type="EMBL" id="HBEF01017001">
    <property type="protein sequence ID" value="CAD8338476.1"/>
    <property type="molecule type" value="Transcribed_RNA"/>
</dbReference>
<evidence type="ECO:0000259" key="8">
    <source>
        <dbReference type="Pfam" id="PF08264"/>
    </source>
</evidence>
<feature type="domain" description="Leucine--tRNA ligase RagD-binding" evidence="10">
    <location>
        <begin position="273"/>
        <end position="346"/>
    </location>
</feature>
<dbReference type="GO" id="GO:0004823">
    <property type="term" value="F:leucine-tRNA ligase activity"/>
    <property type="evidence" value="ECO:0007669"/>
    <property type="project" value="InterPro"/>
</dbReference>
<dbReference type="InterPro" id="IPR055416">
    <property type="entry name" value="RBD_LARS1"/>
</dbReference>
<keyword evidence="2 7" id="KW-0436">Ligase</keyword>
<proteinExistence type="inferred from homology"/>
<keyword evidence="6 7" id="KW-0030">Aminoacyl-tRNA synthetase</keyword>
<dbReference type="Pfam" id="PF09334">
    <property type="entry name" value="tRNA-synt_1g"/>
    <property type="match status" value="1"/>
</dbReference>
<evidence type="ECO:0000256" key="4">
    <source>
        <dbReference type="ARBA" id="ARBA00022840"/>
    </source>
</evidence>
<dbReference type="InterPro" id="IPR004493">
    <property type="entry name" value="Leu-tRNA-synth_Ia_arc/euk"/>
</dbReference>
<comment type="similarity">
    <text evidence="1 7">Belongs to the class-I aminoacyl-tRNA synthetase family.</text>
</comment>
<evidence type="ECO:0000256" key="5">
    <source>
        <dbReference type="ARBA" id="ARBA00022917"/>
    </source>
</evidence>
<keyword evidence="3 7" id="KW-0547">Nucleotide-binding</keyword>
<evidence type="ECO:0000313" key="11">
    <source>
        <dbReference type="EMBL" id="CAD8338476.1"/>
    </source>
</evidence>
<keyword evidence="5 7" id="KW-0648">Protein biosynthesis</keyword>
<evidence type="ECO:0000259" key="10">
    <source>
        <dbReference type="Pfam" id="PF24810"/>
    </source>
</evidence>
<dbReference type="SUPFAM" id="SSF52374">
    <property type="entry name" value="Nucleotidylyl transferase"/>
    <property type="match status" value="1"/>
</dbReference>
<dbReference type="PANTHER" id="PTHR45794">
    <property type="entry name" value="LEUCYL-TRNA SYNTHETASE"/>
    <property type="match status" value="1"/>
</dbReference>
<dbReference type="InterPro" id="IPR015413">
    <property type="entry name" value="Methionyl/Leucyl_tRNA_Synth"/>
</dbReference>
<evidence type="ECO:0000256" key="3">
    <source>
        <dbReference type="ARBA" id="ARBA00022741"/>
    </source>
</evidence>
<dbReference type="InterPro" id="IPR014729">
    <property type="entry name" value="Rossmann-like_a/b/a_fold"/>
</dbReference>
<dbReference type="InterPro" id="IPR009080">
    <property type="entry name" value="tRNAsynth_Ia_anticodon-bd"/>
</dbReference>
<dbReference type="GO" id="GO:0006429">
    <property type="term" value="P:leucyl-tRNA aminoacylation"/>
    <property type="evidence" value="ECO:0007669"/>
    <property type="project" value="InterPro"/>
</dbReference>
<reference evidence="11" key="1">
    <citation type="submission" date="2021-01" db="EMBL/GenBank/DDBJ databases">
        <authorList>
            <person name="Corre E."/>
            <person name="Pelletier E."/>
            <person name="Niang G."/>
            <person name="Scheremetjew M."/>
            <person name="Finn R."/>
            <person name="Kale V."/>
            <person name="Holt S."/>
            <person name="Cochrane G."/>
            <person name="Meng A."/>
            <person name="Brown T."/>
            <person name="Cohen L."/>
        </authorList>
    </citation>
    <scope>NUCLEOTIDE SEQUENCE</scope>
    <source>
        <strain evidence="11">CCMP3328</strain>
    </source>
</reference>
<dbReference type="Pfam" id="PF24810">
    <property type="entry name" value="RBD_LARS1"/>
    <property type="match status" value="1"/>
</dbReference>
<feature type="domain" description="Methionyl/Valyl/Leucyl/Isoleucyl-tRNA synthetase anticodon-binding" evidence="8">
    <location>
        <begin position="136"/>
        <end position="252"/>
    </location>
</feature>
<dbReference type="InterPro" id="IPR013155">
    <property type="entry name" value="M/V/L/I-tRNA-synth_anticd-bd"/>
</dbReference>
<dbReference type="SUPFAM" id="SSF47323">
    <property type="entry name" value="Anticodon-binding domain of a subclass of class I aminoacyl-tRNA synthetases"/>
    <property type="match status" value="1"/>
</dbReference>
<dbReference type="Pfam" id="PF08264">
    <property type="entry name" value="Anticodon_1"/>
    <property type="match status" value="1"/>
</dbReference>
<organism evidence="11">
    <name type="scientific">Craspedostauros australis</name>
    <dbReference type="NCBI Taxonomy" id="1486917"/>
    <lineage>
        <taxon>Eukaryota</taxon>
        <taxon>Sar</taxon>
        <taxon>Stramenopiles</taxon>
        <taxon>Ochrophyta</taxon>
        <taxon>Bacillariophyta</taxon>
        <taxon>Bacillariophyceae</taxon>
        <taxon>Bacillariophycidae</taxon>
        <taxon>Naviculales</taxon>
        <taxon>Naviculaceae</taxon>
        <taxon>Craspedostauros</taxon>
    </lineage>
</organism>
<dbReference type="AlphaFoldDB" id="A0A7R9WXM1"/>
<gene>
    <name evidence="11" type="ORF">CAUS1442_LOCUS10605</name>
</gene>
<protein>
    <recommendedName>
        <fullName evidence="12">Leucine--tRNA ligase</fullName>
    </recommendedName>
</protein>
<evidence type="ECO:0000256" key="2">
    <source>
        <dbReference type="ARBA" id="ARBA00022598"/>
    </source>
</evidence>
<evidence type="ECO:0000259" key="9">
    <source>
        <dbReference type="Pfam" id="PF09334"/>
    </source>
</evidence>
<keyword evidence="4 7" id="KW-0067">ATP-binding</keyword>
<dbReference type="PANTHER" id="PTHR45794:SF1">
    <property type="entry name" value="LEUCINE--TRNA LIGASE, CYTOPLASMIC"/>
    <property type="match status" value="1"/>
</dbReference>
<evidence type="ECO:0000256" key="7">
    <source>
        <dbReference type="RuleBase" id="RU363039"/>
    </source>
</evidence>
<accession>A0A7R9WXM1</accession>
<evidence type="ECO:0008006" key="12">
    <source>
        <dbReference type="Google" id="ProtNLM"/>
    </source>
</evidence>
<feature type="domain" description="Methionyl/Leucyl tRNA synthetase" evidence="9">
    <location>
        <begin position="14"/>
        <end position="103"/>
    </location>
</feature>
<dbReference type="GO" id="GO:0005524">
    <property type="term" value="F:ATP binding"/>
    <property type="evidence" value="ECO:0007669"/>
    <property type="project" value="UniProtKB-KW"/>
</dbReference>
<sequence>MRDEFRYWYPMNLRVSAKDLIPNHLTMALFNHAAIWEDEPALWPKSYYCNGHVLVDAEKMSKSKGNFLMMNDTVSNYSADATRFACADAGDSLDDANFSRETADSAIVSLVNEDTWMTDTLASPDLRTDGEMNFMDKVLVNDINRLVKACSKSFATMQFREGIQHGWFEMMLARNDYRSWCKDSGIAMHKDIVQRWAESVVIMICPVCPHWSESMWKKLGKEGLAVHAPWPKSEEEDKMLSRQSKFLSDSLKRFRGQAGKAKKGWSTASIVISDSYPEWKVNTLKWMQEQYDEATGTLPTTFMKELKGWTGKNVSDKKMIKFTMQFASFMKNEVADVGKVALDINLPFDQNAILQGSIAYIKSQLNLKEFDIIKLDDVKDNSVPDRVIEQVTPGKAYLWMR</sequence>
<name>A0A7R9WXM1_9STRA</name>
<evidence type="ECO:0000256" key="1">
    <source>
        <dbReference type="ARBA" id="ARBA00005594"/>
    </source>
</evidence>
<evidence type="ECO:0000256" key="6">
    <source>
        <dbReference type="ARBA" id="ARBA00023146"/>
    </source>
</evidence>